<keyword evidence="1" id="KW-0328">Glycosyltransferase</keyword>
<dbReference type="GO" id="GO:0005975">
    <property type="term" value="P:carbohydrate metabolic process"/>
    <property type="evidence" value="ECO:0007669"/>
    <property type="project" value="InterPro"/>
</dbReference>
<dbReference type="PANTHER" id="PTHR19300:SF57">
    <property type="entry name" value="BETA-1,4-N-ACETYLGALACTOSAMINYLTRANSFERASE"/>
    <property type="match status" value="1"/>
</dbReference>
<dbReference type="PANTHER" id="PTHR19300">
    <property type="entry name" value="BETA-1,4-GALACTOSYLTRANSFERASE"/>
    <property type="match status" value="1"/>
</dbReference>
<proteinExistence type="predicted"/>
<organism evidence="1">
    <name type="scientific">Rhipicephalus appendiculatus</name>
    <name type="common">Brown ear tick</name>
    <dbReference type="NCBI Taxonomy" id="34631"/>
    <lineage>
        <taxon>Eukaryota</taxon>
        <taxon>Metazoa</taxon>
        <taxon>Ecdysozoa</taxon>
        <taxon>Arthropoda</taxon>
        <taxon>Chelicerata</taxon>
        <taxon>Arachnida</taxon>
        <taxon>Acari</taxon>
        <taxon>Parasitiformes</taxon>
        <taxon>Ixodida</taxon>
        <taxon>Ixodoidea</taxon>
        <taxon>Ixodidae</taxon>
        <taxon>Rhipicephalinae</taxon>
        <taxon>Rhipicephalus</taxon>
        <taxon>Rhipicephalus</taxon>
    </lineage>
</organism>
<name>A0A131Z4Q3_RHIAP</name>
<accession>A0A131Z4Q3</accession>
<dbReference type="GO" id="GO:0008378">
    <property type="term" value="F:galactosyltransferase activity"/>
    <property type="evidence" value="ECO:0007669"/>
    <property type="project" value="TreeGrafter"/>
</dbReference>
<sequence length="79" mass="9605">MSNRLELYGYRIHRRPGKIARYVTLAHVKSKASEERWGLLRKWRSRVSKDGLNSLKYKRLDMAFKKFYTWILVDLRESM</sequence>
<dbReference type="GO" id="GO:0006688">
    <property type="term" value="P:glycosphingolipid biosynthetic process"/>
    <property type="evidence" value="ECO:0007669"/>
    <property type="project" value="TreeGrafter"/>
</dbReference>
<evidence type="ECO:0000313" key="1">
    <source>
        <dbReference type="EMBL" id="JAP85958.1"/>
    </source>
</evidence>
<reference evidence="1" key="1">
    <citation type="journal article" date="2016" name="Ticks Tick Borne Dis.">
        <title>De novo assembly and annotation of the salivary gland transcriptome of Rhipicephalus appendiculatus male and female ticks during blood feeding.</title>
        <authorList>
            <person name="de Castro M.H."/>
            <person name="de Klerk D."/>
            <person name="Pienaar R."/>
            <person name="Latif A.A."/>
            <person name="Rees D.J."/>
            <person name="Mans B.J."/>
        </authorList>
    </citation>
    <scope>NUCLEOTIDE SEQUENCE</scope>
    <source>
        <tissue evidence="1">Salivary glands</tissue>
    </source>
</reference>
<keyword evidence="1" id="KW-0808">Transferase</keyword>
<dbReference type="EMBL" id="GEDV01002599">
    <property type="protein sequence ID" value="JAP85958.1"/>
    <property type="molecule type" value="Transcribed_RNA"/>
</dbReference>
<dbReference type="SUPFAM" id="SSF53448">
    <property type="entry name" value="Nucleotide-diphospho-sugar transferases"/>
    <property type="match status" value="1"/>
</dbReference>
<dbReference type="Gene3D" id="3.90.550.10">
    <property type="entry name" value="Spore Coat Polysaccharide Biosynthesis Protein SpsA, Chain A"/>
    <property type="match status" value="1"/>
</dbReference>
<protein>
    <submittedName>
        <fullName evidence="1">Beta-1,4-galactosyltransferase 3</fullName>
    </submittedName>
</protein>
<dbReference type="GO" id="GO:0005794">
    <property type="term" value="C:Golgi apparatus"/>
    <property type="evidence" value="ECO:0007669"/>
    <property type="project" value="TreeGrafter"/>
</dbReference>
<dbReference type="InterPro" id="IPR029044">
    <property type="entry name" value="Nucleotide-diphossugar_trans"/>
</dbReference>
<dbReference type="AlphaFoldDB" id="A0A131Z4Q3"/>
<dbReference type="InterPro" id="IPR003859">
    <property type="entry name" value="Galactosyl_T"/>
</dbReference>
<dbReference type="GO" id="GO:0033842">
    <property type="term" value="F:N-acetyl-beta-glucosaminyl-derivative 4-beta-N-acetylgalactosaminyltransferase activity"/>
    <property type="evidence" value="ECO:0007669"/>
    <property type="project" value="TreeGrafter"/>
</dbReference>
<dbReference type="GO" id="GO:0016020">
    <property type="term" value="C:membrane"/>
    <property type="evidence" value="ECO:0007669"/>
    <property type="project" value="GOC"/>
</dbReference>